<dbReference type="SUPFAM" id="SSF141571">
    <property type="entry name" value="Pentapeptide repeat-like"/>
    <property type="match status" value="1"/>
</dbReference>
<keyword evidence="1" id="KW-1133">Transmembrane helix</keyword>
<evidence type="ECO:0000256" key="1">
    <source>
        <dbReference type="SAM" id="Phobius"/>
    </source>
</evidence>
<evidence type="ECO:0008006" key="3">
    <source>
        <dbReference type="Google" id="ProtNLM"/>
    </source>
</evidence>
<evidence type="ECO:0000313" key="2">
    <source>
        <dbReference type="EMBL" id="CAA6809675.1"/>
    </source>
</evidence>
<accession>A0A6S6SYD7</accession>
<dbReference type="Gene3D" id="2.160.20.80">
    <property type="entry name" value="E3 ubiquitin-protein ligase SopA"/>
    <property type="match status" value="1"/>
</dbReference>
<keyword evidence="1" id="KW-0812">Transmembrane</keyword>
<keyword evidence="1" id="KW-0472">Membrane</keyword>
<dbReference type="EMBL" id="CACVAS010000057">
    <property type="protein sequence ID" value="CAA6809675.1"/>
    <property type="molecule type" value="Genomic_DNA"/>
</dbReference>
<organism evidence="2">
    <name type="scientific">uncultured Sulfurovum sp</name>
    <dbReference type="NCBI Taxonomy" id="269237"/>
    <lineage>
        <taxon>Bacteria</taxon>
        <taxon>Pseudomonadati</taxon>
        <taxon>Campylobacterota</taxon>
        <taxon>Epsilonproteobacteria</taxon>
        <taxon>Campylobacterales</taxon>
        <taxon>Sulfurovaceae</taxon>
        <taxon>Sulfurovum</taxon>
        <taxon>environmental samples</taxon>
    </lineage>
</organism>
<dbReference type="AlphaFoldDB" id="A0A6S6SYD7"/>
<dbReference type="InterPro" id="IPR001646">
    <property type="entry name" value="5peptide_repeat"/>
</dbReference>
<protein>
    <recommendedName>
        <fullName evidence="3">Pentapeptide repeat-containing protein</fullName>
    </recommendedName>
</protein>
<gene>
    <name evidence="2" type="ORF">HELGO_WM3626</name>
</gene>
<feature type="transmembrane region" description="Helical" evidence="1">
    <location>
        <begin position="33"/>
        <end position="52"/>
    </location>
</feature>
<feature type="transmembrane region" description="Helical" evidence="1">
    <location>
        <begin position="7"/>
        <end position="27"/>
    </location>
</feature>
<name>A0A6S6SYD7_9BACT</name>
<sequence length="369" mass="43094">MNFKNDLFELVTLFVAFVLLLGLYDVIEFKSVTIIQVLQGLAGVLTIYLVYLRFKTTDNIQKETARHFAIDNEFKSFIESTKLLTDKDSSVAAKISALYLLYDLSKIHPKKTARIIQVINKELQPLFMCIENSCSEKTRTKRLTKLKKQDRKKILFYEYENQDLLSFNIDNISLIQTIKEWRYKGNNTQKIISVALDIIKKISITTLQNEKKYIDMSNSIIFDVDVTFNKGLKFKSPHYPTENLIFLNCVLTDENDFSNTTYHNSKFINCNLSNASFKNANLWGSSFINCNLNDTNFYETECEGVEFKKCKNLNLQQINEMKFKGKTERKVDYLFIISEEDGNDLELAENSYFKTVQEYNSWKNCDKNY</sequence>
<dbReference type="Pfam" id="PF13599">
    <property type="entry name" value="Pentapeptide_4"/>
    <property type="match status" value="1"/>
</dbReference>
<proteinExistence type="predicted"/>
<reference evidence="2" key="1">
    <citation type="submission" date="2020-01" db="EMBL/GenBank/DDBJ databases">
        <authorList>
            <person name="Meier V. D."/>
            <person name="Meier V D."/>
        </authorList>
    </citation>
    <scope>NUCLEOTIDE SEQUENCE</scope>
    <source>
        <strain evidence="2">HLG_WM_MAG_01</strain>
    </source>
</reference>